<evidence type="ECO:0000256" key="1">
    <source>
        <dbReference type="SAM" id="Phobius"/>
    </source>
</evidence>
<name>A0A8H3G6M2_9LECA</name>
<dbReference type="GO" id="GO:0008233">
    <property type="term" value="F:peptidase activity"/>
    <property type="evidence" value="ECO:0007669"/>
    <property type="project" value="InterPro"/>
</dbReference>
<feature type="transmembrane region" description="Helical" evidence="1">
    <location>
        <begin position="72"/>
        <end position="103"/>
    </location>
</feature>
<dbReference type="OrthoDB" id="125546at2759"/>
<accession>A0A8H3G6M2</accession>
<gene>
    <name evidence="2" type="ORF">IMSHALPRED_010909</name>
</gene>
<dbReference type="Proteomes" id="UP000664534">
    <property type="component" value="Unassembled WGS sequence"/>
</dbReference>
<evidence type="ECO:0000313" key="2">
    <source>
        <dbReference type="EMBL" id="CAF9936810.1"/>
    </source>
</evidence>
<evidence type="ECO:0008006" key="4">
    <source>
        <dbReference type="Google" id="ProtNLM"/>
    </source>
</evidence>
<dbReference type="Pfam" id="PF13367">
    <property type="entry name" value="PrsW-protease"/>
    <property type="match status" value="1"/>
</dbReference>
<dbReference type="EMBL" id="CAJPDT010000094">
    <property type="protein sequence ID" value="CAF9936810.1"/>
    <property type="molecule type" value="Genomic_DNA"/>
</dbReference>
<reference evidence="2" key="1">
    <citation type="submission" date="2021-03" db="EMBL/GenBank/DDBJ databases">
        <authorList>
            <person name="Tagirdzhanova G."/>
        </authorList>
    </citation>
    <scope>NUCLEOTIDE SEQUENCE</scope>
</reference>
<feature type="transmembrane region" description="Helical" evidence="1">
    <location>
        <begin position="291"/>
        <end position="310"/>
    </location>
</feature>
<protein>
    <recommendedName>
        <fullName evidence="4">PrsW family intramembrane metalloprotease</fullName>
    </recommendedName>
</protein>
<keyword evidence="1" id="KW-0472">Membrane</keyword>
<keyword evidence="1" id="KW-0812">Transmembrane</keyword>
<proteinExistence type="predicted"/>
<keyword evidence="3" id="KW-1185">Reference proteome</keyword>
<organism evidence="2 3">
    <name type="scientific">Imshaugia aleurites</name>
    <dbReference type="NCBI Taxonomy" id="172621"/>
    <lineage>
        <taxon>Eukaryota</taxon>
        <taxon>Fungi</taxon>
        <taxon>Dikarya</taxon>
        <taxon>Ascomycota</taxon>
        <taxon>Pezizomycotina</taxon>
        <taxon>Lecanoromycetes</taxon>
        <taxon>OSLEUM clade</taxon>
        <taxon>Lecanoromycetidae</taxon>
        <taxon>Lecanorales</taxon>
        <taxon>Lecanorineae</taxon>
        <taxon>Parmeliaceae</taxon>
        <taxon>Imshaugia</taxon>
    </lineage>
</organism>
<dbReference type="InterPro" id="IPR026898">
    <property type="entry name" value="PrsW"/>
</dbReference>
<keyword evidence="1" id="KW-1133">Transmembrane helix</keyword>
<feature type="transmembrane region" description="Helical" evidence="1">
    <location>
        <begin position="183"/>
        <end position="205"/>
    </location>
</feature>
<feature type="transmembrane region" description="Helical" evidence="1">
    <location>
        <begin position="225"/>
        <end position="244"/>
    </location>
</feature>
<feature type="transmembrane region" description="Helical" evidence="1">
    <location>
        <begin position="256"/>
        <end position="279"/>
    </location>
</feature>
<dbReference type="AlphaFoldDB" id="A0A8H3G6M2"/>
<comment type="caution">
    <text evidence="2">The sequence shown here is derived from an EMBL/GenBank/DDBJ whole genome shotgun (WGS) entry which is preliminary data.</text>
</comment>
<feature type="transmembrane region" description="Helical" evidence="1">
    <location>
        <begin position="141"/>
        <end position="162"/>
    </location>
</feature>
<sequence>MSHPAPNTSLSLSARLLCYFGPPSAIILTSIASPRTALLSPLAILPTAWLFHRWRESNNVSPARRGELEPMIWTYAAAGTVGLTAVMLVQLFTCYAVSTLLFAPGEPRKDFWHEFRRSTAEGLTADKLTHRAKLAVSWQNWVFNSAFTFIGAGLFEEILKYLPIAYARRRGTAEQRQQRNRAYLDYALAGALSFGVMENIGFLYASCEQGHESWRKLTLTLFERMVVGALGHLLAASLTALRAIRRDYYGDPMSWWAVVGPSVILHGTFDFVAMSASALDGNVGWIHPTGVWSTTAMFGLIGGVVATAAWQVGREWKTLEDCDRRRK</sequence>
<evidence type="ECO:0000313" key="3">
    <source>
        <dbReference type="Proteomes" id="UP000664534"/>
    </source>
</evidence>